<organism evidence="2 3">
    <name type="scientific">Rhizobium grahamii</name>
    <dbReference type="NCBI Taxonomy" id="1120045"/>
    <lineage>
        <taxon>Bacteria</taxon>
        <taxon>Pseudomonadati</taxon>
        <taxon>Pseudomonadota</taxon>
        <taxon>Alphaproteobacteria</taxon>
        <taxon>Hyphomicrobiales</taxon>
        <taxon>Rhizobiaceae</taxon>
        <taxon>Rhizobium/Agrobacterium group</taxon>
        <taxon>Rhizobium</taxon>
    </lineage>
</organism>
<dbReference type="KEGG" id="rgr:FZ934_22035"/>
<gene>
    <name evidence="2" type="ORF">FZ934_22035</name>
</gene>
<sequence length="163" mass="17668">MTAPSSSQGFTGRHMLLVICTFFGVVISVNVTMAWLASSSWSGLVVQNTYVASQEFNQRAEAMKAMTASGISGVLSINGGMVHYDLRNRDGSPTAIDDVVLNFKRPVGDHEDFSITLRKTAEGRFEGEHNVATGDWIVEAVSKRGGALIMHEAKRIDTAEFGQ</sequence>
<keyword evidence="2" id="KW-0614">Plasmid</keyword>
<feature type="transmembrane region" description="Helical" evidence="1">
    <location>
        <begin position="15"/>
        <end position="37"/>
    </location>
</feature>
<evidence type="ECO:0000313" key="3">
    <source>
        <dbReference type="Proteomes" id="UP000326881"/>
    </source>
</evidence>
<keyword evidence="1" id="KW-0812">Transmembrane</keyword>
<dbReference type="InterPro" id="IPR018037">
    <property type="entry name" value="FixH_proteobacterial"/>
</dbReference>
<evidence type="ECO:0000256" key="1">
    <source>
        <dbReference type="SAM" id="Phobius"/>
    </source>
</evidence>
<dbReference type="InterPro" id="IPR008620">
    <property type="entry name" value="FixH"/>
</dbReference>
<protein>
    <submittedName>
        <fullName evidence="2">Cation transporter</fullName>
    </submittedName>
</protein>
<dbReference type="Pfam" id="PF05751">
    <property type="entry name" value="FixH"/>
    <property type="match status" value="1"/>
</dbReference>
<keyword evidence="3" id="KW-1185">Reference proteome</keyword>
<keyword evidence="1" id="KW-1133">Transmembrane helix</keyword>
<dbReference type="Proteomes" id="UP000326881">
    <property type="component" value="Plasmid unnamed"/>
</dbReference>
<evidence type="ECO:0000313" key="2">
    <source>
        <dbReference type="EMBL" id="QFY63008.1"/>
    </source>
</evidence>
<dbReference type="OrthoDB" id="1495896at2"/>
<name>A0A5Q0CAQ6_9HYPH</name>
<dbReference type="AlphaFoldDB" id="A0A5Q0CAQ6"/>
<dbReference type="RefSeq" id="WP_153272982.1">
    <property type="nucleotide sequence ID" value="NZ_CP043499.1"/>
</dbReference>
<proteinExistence type="predicted"/>
<accession>A0A5Q0CAQ6</accession>
<keyword evidence="1" id="KW-0472">Membrane</keyword>
<reference evidence="2 3" key="1">
    <citation type="submission" date="2019-08" db="EMBL/GenBank/DDBJ databases">
        <title>Prosopis cineraria nodule microbiome.</title>
        <authorList>
            <person name="Ali R."/>
            <person name="Chaluvadi S.R."/>
            <person name="Wang X."/>
        </authorList>
    </citation>
    <scope>NUCLEOTIDE SEQUENCE [LARGE SCALE GENOMIC DNA]</scope>
    <source>
        <strain evidence="2 3">BG7</strain>
        <plasmid evidence="2 3">unnamed</plasmid>
    </source>
</reference>
<geneLocation type="plasmid" evidence="2 3">
    <name>unnamed</name>
</geneLocation>
<dbReference type="EMBL" id="CP043499">
    <property type="protein sequence ID" value="QFY63008.1"/>
    <property type="molecule type" value="Genomic_DNA"/>
</dbReference>
<dbReference type="PIRSF" id="PIRSF011386">
    <property type="entry name" value="FixH"/>
    <property type="match status" value="1"/>
</dbReference>